<proteinExistence type="predicted"/>
<dbReference type="PANTHER" id="PTHR46652:SF3">
    <property type="entry name" value="LEUCINE-RICH REPEAT-CONTAINING PROTEIN 9"/>
    <property type="match status" value="1"/>
</dbReference>
<comment type="caution">
    <text evidence="4">The sequence shown here is derived from an EMBL/GenBank/DDBJ whole genome shotgun (WGS) entry which is preliminary data.</text>
</comment>
<dbReference type="EMBL" id="RCVZ01000018">
    <property type="protein sequence ID" value="RLQ92419.1"/>
    <property type="molecule type" value="Genomic_DNA"/>
</dbReference>
<name>A0A3L7JQS2_9BACI</name>
<dbReference type="Pfam" id="PF13855">
    <property type="entry name" value="LRR_8"/>
    <property type="match status" value="1"/>
</dbReference>
<dbReference type="AlphaFoldDB" id="A0A3L7JQS2"/>
<accession>A0A3L7JQS2</accession>
<evidence type="ECO:0000313" key="4">
    <source>
        <dbReference type="EMBL" id="RLQ92419.1"/>
    </source>
</evidence>
<protein>
    <submittedName>
        <fullName evidence="4">Leucine-rich repeat domain-containing protein</fullName>
    </submittedName>
</protein>
<dbReference type="Proteomes" id="UP000276770">
    <property type="component" value="Unassembled WGS sequence"/>
</dbReference>
<evidence type="ECO:0000256" key="2">
    <source>
        <dbReference type="ARBA" id="ARBA00022737"/>
    </source>
</evidence>
<keyword evidence="2" id="KW-0677">Repeat</keyword>
<dbReference type="InterPro" id="IPR032675">
    <property type="entry name" value="LRR_dom_sf"/>
</dbReference>
<dbReference type="OrthoDB" id="2251708at2"/>
<dbReference type="SUPFAM" id="SSF52058">
    <property type="entry name" value="L domain-like"/>
    <property type="match status" value="1"/>
</dbReference>
<organism evidence="4 5">
    <name type="scientific">Falsibacillus albus</name>
    <dbReference type="NCBI Taxonomy" id="2478915"/>
    <lineage>
        <taxon>Bacteria</taxon>
        <taxon>Bacillati</taxon>
        <taxon>Bacillota</taxon>
        <taxon>Bacilli</taxon>
        <taxon>Bacillales</taxon>
        <taxon>Bacillaceae</taxon>
        <taxon>Falsibacillus</taxon>
    </lineage>
</organism>
<evidence type="ECO:0000256" key="1">
    <source>
        <dbReference type="ARBA" id="ARBA00022614"/>
    </source>
</evidence>
<evidence type="ECO:0000313" key="5">
    <source>
        <dbReference type="Proteomes" id="UP000276770"/>
    </source>
</evidence>
<feature type="chain" id="PRO_5018204457" evidence="3">
    <location>
        <begin position="25"/>
        <end position="322"/>
    </location>
</feature>
<keyword evidence="1" id="KW-0433">Leucine-rich repeat</keyword>
<dbReference type="Gene3D" id="3.80.10.10">
    <property type="entry name" value="Ribonuclease Inhibitor"/>
    <property type="match status" value="1"/>
</dbReference>
<dbReference type="PROSITE" id="PS51257">
    <property type="entry name" value="PROKAR_LIPOPROTEIN"/>
    <property type="match status" value="1"/>
</dbReference>
<gene>
    <name evidence="4" type="ORF">D9X91_19430</name>
</gene>
<dbReference type="InterPro" id="IPR001611">
    <property type="entry name" value="Leu-rich_rpt"/>
</dbReference>
<feature type="signal peptide" evidence="3">
    <location>
        <begin position="1"/>
        <end position="24"/>
    </location>
</feature>
<dbReference type="InterPro" id="IPR050836">
    <property type="entry name" value="SDS22/Internalin_LRR"/>
</dbReference>
<reference evidence="4 5" key="1">
    <citation type="submission" date="2018-10" db="EMBL/GenBank/DDBJ databases">
        <title>Falsibacillus sp. genome draft.</title>
        <authorList>
            <person name="Shi S."/>
        </authorList>
    </citation>
    <scope>NUCLEOTIDE SEQUENCE [LARGE SCALE GENOMIC DNA]</scope>
    <source>
        <strain evidence="4 5">GY 10110</strain>
    </source>
</reference>
<keyword evidence="3" id="KW-0732">Signal</keyword>
<dbReference type="PANTHER" id="PTHR46652">
    <property type="entry name" value="LEUCINE-RICH REPEAT AND IQ DOMAIN-CONTAINING PROTEIN 1-RELATED"/>
    <property type="match status" value="1"/>
</dbReference>
<sequence>MKKFRGVYLCLLILLIAGCSSQKAEMKVSSSKTEIQFHDRAFESEVRSILGKRNGTLSKEELDGVKEFNGNGKILSYQDLTYLKNVKKLVLPSGAKNIEAVEGLNHLEELHMSPDHDQLDLIKSILRKKDTLRSLWLVNSNLGKYDFLNGLENLEEVHISGDISLTQVPEWPKLKKLKVLHLDSDGIRNIQHVALYPALSNLSLAYNHVKDISPLMALGDVEYINLSYNQINDISSLESLNKLRGIDLQHNQVRDLSALEHKDQIEDLQLASNQIIDASPVTTLPAIKRLYIFDNPLSPPSNEMLKKMKQEHTSIFYENEHS</sequence>
<evidence type="ECO:0000256" key="3">
    <source>
        <dbReference type="SAM" id="SignalP"/>
    </source>
</evidence>
<keyword evidence="5" id="KW-1185">Reference proteome</keyword>
<dbReference type="PROSITE" id="PS51450">
    <property type="entry name" value="LRR"/>
    <property type="match status" value="3"/>
</dbReference>
<dbReference type="RefSeq" id="WP_121682309.1">
    <property type="nucleotide sequence ID" value="NZ_RCVZ01000018.1"/>
</dbReference>